<sequence>MDELAFVESLFTSEMRAASSIFPSPIPTSCTRVKALCTPPSSGNCSLVPPPPNSLLGGGIALGHYPAPFQPPTSDDTSLFVRLHEDDMFSQLSEQDFADFPSFKKEYDVITKSPSSNSSLLLEPLDLLKGNGEKNLSFSTSAMTLPPSVRSARPLKANGPLASCYPFDTNNPMSMFPFGANTNVEFSAGTYSTFPPSPSSSAWMDDEETHDSIHDMPRVHASKYMVTMTAMMQHPSPASVDMFDPMTSPNSGAWISMLKNSETPLPEERNPSVETSEDCPPFSLTISPPSSWTNKGLKELIVSADLGVPPNKTSRQKRSRCGKSERDGDAKVKAARTSAARTSSMTHVIPPFKTSKGKKCVETGCTRRAQSNSRCKAHGGGARCQYTGPGGCSRSSQGGGFCRAHGGGKRCEFPGCTRGQQRKGRCYVHGGIRKCQHGACEKKDRGNGFCISHGGGKRCEYPTCSRAVRRGLLCQIHESQATMEKEQRGTGLV</sequence>
<dbReference type="Proteomes" id="UP001163321">
    <property type="component" value="Chromosome 3"/>
</dbReference>
<keyword evidence="2" id="KW-1185">Reference proteome</keyword>
<protein>
    <submittedName>
        <fullName evidence="1">Uncharacterized protein</fullName>
    </submittedName>
</protein>
<comment type="caution">
    <text evidence="1">The sequence shown here is derived from an EMBL/GenBank/DDBJ whole genome shotgun (WGS) entry which is preliminary data.</text>
</comment>
<organism evidence="1 2">
    <name type="scientific">Peronosclerospora sorghi</name>
    <dbReference type="NCBI Taxonomy" id="230839"/>
    <lineage>
        <taxon>Eukaryota</taxon>
        <taxon>Sar</taxon>
        <taxon>Stramenopiles</taxon>
        <taxon>Oomycota</taxon>
        <taxon>Peronosporomycetes</taxon>
        <taxon>Peronosporales</taxon>
        <taxon>Peronosporaceae</taxon>
        <taxon>Peronosclerospora</taxon>
    </lineage>
</organism>
<name>A0ACC0WDS6_9STRA</name>
<evidence type="ECO:0000313" key="2">
    <source>
        <dbReference type="Proteomes" id="UP001163321"/>
    </source>
</evidence>
<gene>
    <name evidence="1" type="ORF">PsorP6_006961</name>
</gene>
<evidence type="ECO:0000313" key="1">
    <source>
        <dbReference type="EMBL" id="KAI9915861.1"/>
    </source>
</evidence>
<reference evidence="1 2" key="1">
    <citation type="journal article" date="2022" name="bioRxiv">
        <title>The genome of the oomycete Peronosclerospora sorghi, a cosmopolitan pathogen of maize and sorghum, is inflated with dispersed pseudogenes.</title>
        <authorList>
            <person name="Fletcher K."/>
            <person name="Martin F."/>
            <person name="Isakeit T."/>
            <person name="Cavanaugh K."/>
            <person name="Magill C."/>
            <person name="Michelmore R."/>
        </authorList>
    </citation>
    <scope>NUCLEOTIDE SEQUENCE [LARGE SCALE GENOMIC DNA]</scope>
    <source>
        <strain evidence="1">P6</strain>
    </source>
</reference>
<dbReference type="EMBL" id="CM047582">
    <property type="protein sequence ID" value="KAI9915861.1"/>
    <property type="molecule type" value="Genomic_DNA"/>
</dbReference>
<proteinExistence type="predicted"/>
<accession>A0ACC0WDS6</accession>